<feature type="compositionally biased region" description="Low complexity" evidence="1">
    <location>
        <begin position="173"/>
        <end position="183"/>
    </location>
</feature>
<gene>
    <name evidence="2" type="ORF">PSYICH_LOCUS933</name>
</gene>
<feature type="region of interest" description="Disordered" evidence="1">
    <location>
        <begin position="22"/>
        <end position="219"/>
    </location>
</feature>
<sequence length="604" mass="69588">MFQVLIACAVCISVAEEHQIHHSHTGEEKNSHDNKGGKATEQKHEVSSGKSSKHDEESSKKGQDFKDVHKTNHLEKKGKKTSHHLEDTHKSSKHAAGGSHHGLKYADGKKYKKGNYLKGFREKFHKDEEKKHDSFFSKGEKSGQYEVYGKKKSKYASDSYSKKNKKNHKNAVSGKSSGKAYKSGKGHHDSDHKAHQAQGGSESHLKSSEKHGKKHASHGGKKYKNWEFLYNNETYEDDQILHFRQGTNFYGKIKTNTDNYNENSVNKIQIEEDLSKVFNNSHISESRYQDYTGKKRSVKREAEVLNNIIDNIDNSSKSFTKPDNFTNQKNNKTQFTDGIIRITINKDNGVTYDKHITISNKIHNSYKKHDYKYHKKQVGQIQSKFQPKNETKSNEESSFQIIRLKPLRSKYGRKNRTNIKRQKWKNGHQIKLNENHFNYETVGNNRSELKNNTNNFNNTLLPKEEESDNRTNNTAVTDNFFNSLLADPQNDKHNRIHSNNTALVRQSKADANNKKHIVENYNTIIVHRDNSKAQESQEESKCPQTCICNKTTEIIQDNPILQQNNSKVQPRQGKTSLTKTKTSRPRKQSTKPTHEMRYWLVPLG</sequence>
<feature type="region of interest" description="Disordered" evidence="1">
    <location>
        <begin position="558"/>
        <end position="594"/>
    </location>
</feature>
<dbReference type="Proteomes" id="UP001153636">
    <property type="component" value="Chromosome 1"/>
</dbReference>
<organism evidence="2 3">
    <name type="scientific">Psylliodes chrysocephalus</name>
    <dbReference type="NCBI Taxonomy" id="3402493"/>
    <lineage>
        <taxon>Eukaryota</taxon>
        <taxon>Metazoa</taxon>
        <taxon>Ecdysozoa</taxon>
        <taxon>Arthropoda</taxon>
        <taxon>Hexapoda</taxon>
        <taxon>Insecta</taxon>
        <taxon>Pterygota</taxon>
        <taxon>Neoptera</taxon>
        <taxon>Endopterygota</taxon>
        <taxon>Coleoptera</taxon>
        <taxon>Polyphaga</taxon>
        <taxon>Cucujiformia</taxon>
        <taxon>Chrysomeloidea</taxon>
        <taxon>Chrysomelidae</taxon>
        <taxon>Galerucinae</taxon>
        <taxon>Alticini</taxon>
        <taxon>Psylliodes</taxon>
    </lineage>
</organism>
<evidence type="ECO:0000313" key="3">
    <source>
        <dbReference type="Proteomes" id="UP001153636"/>
    </source>
</evidence>
<keyword evidence="3" id="KW-1185">Reference proteome</keyword>
<feature type="compositionally biased region" description="Basic and acidic residues" evidence="1">
    <location>
        <begin position="22"/>
        <end position="75"/>
    </location>
</feature>
<dbReference type="AlphaFoldDB" id="A0A9P0CH37"/>
<evidence type="ECO:0000256" key="1">
    <source>
        <dbReference type="SAM" id="MobiDB-lite"/>
    </source>
</evidence>
<dbReference type="EMBL" id="OV651813">
    <property type="protein sequence ID" value="CAH1099195.1"/>
    <property type="molecule type" value="Genomic_DNA"/>
</dbReference>
<feature type="region of interest" description="Disordered" evidence="1">
    <location>
        <begin position="444"/>
        <end position="473"/>
    </location>
</feature>
<feature type="compositionally biased region" description="Polar residues" evidence="1">
    <location>
        <begin position="558"/>
        <end position="580"/>
    </location>
</feature>
<feature type="compositionally biased region" description="Basic and acidic residues" evidence="1">
    <location>
        <begin position="119"/>
        <end position="143"/>
    </location>
</feature>
<dbReference type="Pfam" id="PF16009">
    <property type="entry name" value="DUF4779"/>
    <property type="match status" value="1"/>
</dbReference>
<dbReference type="OrthoDB" id="6771072at2759"/>
<protein>
    <submittedName>
        <fullName evidence="2">Uncharacterized protein</fullName>
    </submittedName>
</protein>
<proteinExistence type="predicted"/>
<dbReference type="InterPro" id="IPR031959">
    <property type="entry name" value="DUF4779"/>
</dbReference>
<reference evidence="2" key="1">
    <citation type="submission" date="2022-01" db="EMBL/GenBank/DDBJ databases">
        <authorList>
            <person name="King R."/>
        </authorList>
    </citation>
    <scope>NUCLEOTIDE SEQUENCE</scope>
</reference>
<accession>A0A9P0CH37</accession>
<name>A0A9P0CH37_9CUCU</name>
<evidence type="ECO:0000313" key="2">
    <source>
        <dbReference type="EMBL" id="CAH1099195.1"/>
    </source>
</evidence>